<organism evidence="2">
    <name type="scientific">mine drainage metagenome</name>
    <dbReference type="NCBI Taxonomy" id="410659"/>
    <lineage>
        <taxon>unclassified sequences</taxon>
        <taxon>metagenomes</taxon>
        <taxon>ecological metagenomes</taxon>
    </lineage>
</organism>
<dbReference type="AlphaFoldDB" id="A0A1J5T0W4"/>
<dbReference type="Pfam" id="PF12804">
    <property type="entry name" value="NTP_transf_3"/>
    <property type="match status" value="1"/>
</dbReference>
<dbReference type="PANTHER" id="PTHR43777:SF1">
    <property type="entry name" value="MOLYBDENUM COFACTOR CYTIDYLYLTRANSFERASE"/>
    <property type="match status" value="1"/>
</dbReference>
<feature type="domain" description="MobA-like NTP transferase" evidence="1">
    <location>
        <begin position="11"/>
        <end position="173"/>
    </location>
</feature>
<protein>
    <submittedName>
        <fullName evidence="2">Nicotine blue oxidoreductase</fullName>
        <ecNumber evidence="2">1.1.1.328</ecNumber>
    </submittedName>
</protein>
<dbReference type="InterPro" id="IPR025877">
    <property type="entry name" value="MobA-like_NTP_Trfase"/>
</dbReference>
<reference evidence="2" key="1">
    <citation type="submission" date="2016-10" db="EMBL/GenBank/DDBJ databases">
        <title>Sequence of Gallionella enrichment culture.</title>
        <authorList>
            <person name="Poehlein A."/>
            <person name="Muehling M."/>
            <person name="Daniel R."/>
        </authorList>
    </citation>
    <scope>NUCLEOTIDE SEQUENCE</scope>
</reference>
<dbReference type="EC" id="1.1.1.328" evidence="2"/>
<dbReference type="SUPFAM" id="SSF53448">
    <property type="entry name" value="Nucleotide-diphospho-sugar transferases"/>
    <property type="match status" value="1"/>
</dbReference>
<dbReference type="EMBL" id="MLJW01000037">
    <property type="protein sequence ID" value="OIR07492.1"/>
    <property type="molecule type" value="Genomic_DNA"/>
</dbReference>
<dbReference type="GO" id="GO:0016491">
    <property type="term" value="F:oxidoreductase activity"/>
    <property type="evidence" value="ECO:0007669"/>
    <property type="project" value="UniProtKB-KW"/>
</dbReference>
<dbReference type="Gene3D" id="3.90.550.10">
    <property type="entry name" value="Spore Coat Polysaccharide Biosynthesis Protein SpsA, Chain A"/>
    <property type="match status" value="1"/>
</dbReference>
<accession>A0A1J5T0W4</accession>
<dbReference type="PANTHER" id="PTHR43777">
    <property type="entry name" value="MOLYBDENUM COFACTOR CYTIDYLYLTRANSFERASE"/>
    <property type="match status" value="1"/>
</dbReference>
<name>A0A1J5T0W4_9ZZZZ</name>
<proteinExistence type="predicted"/>
<evidence type="ECO:0000313" key="2">
    <source>
        <dbReference type="EMBL" id="OIR07492.1"/>
    </source>
</evidence>
<dbReference type="CDD" id="cd04182">
    <property type="entry name" value="GT_2_like_f"/>
    <property type="match status" value="1"/>
</dbReference>
<gene>
    <name evidence="2" type="primary">nboR_1</name>
    <name evidence="2" type="ORF">GALL_104510</name>
</gene>
<keyword evidence="2" id="KW-0560">Oxidoreductase</keyword>
<evidence type="ECO:0000259" key="1">
    <source>
        <dbReference type="Pfam" id="PF12804"/>
    </source>
</evidence>
<dbReference type="GO" id="GO:0016779">
    <property type="term" value="F:nucleotidyltransferase activity"/>
    <property type="evidence" value="ECO:0007669"/>
    <property type="project" value="UniProtKB-ARBA"/>
</dbReference>
<dbReference type="InterPro" id="IPR029044">
    <property type="entry name" value="Nucleotide-diphossugar_trans"/>
</dbReference>
<sequence length="196" mass="20050">MTDAETPCLTGIVLAAGFSRRHPGGNKLLLAGEGGRPLVCIAAEALCGAGLGEVLVVTGHQAEAVEAALLGLPVRCVRAERHAAGMGASLAAGVRAADPRCSGFLVTPADLPGLRPEHARAVAGRFVELACRSHVVPTAYGERGHPVALGAWLRPALEALDGDIGARALLAEPAEAARRELLELGDAGIVRDRDLA</sequence>
<comment type="caution">
    <text evidence="2">The sequence shown here is derived from an EMBL/GenBank/DDBJ whole genome shotgun (WGS) entry which is preliminary data.</text>
</comment>